<accession>A0A6N1NNC6</accession>
<organism evidence="1">
    <name type="scientific">Tupanvirus soda lake</name>
    <dbReference type="NCBI Taxonomy" id="2126985"/>
    <lineage>
        <taxon>Viruses</taxon>
        <taxon>Varidnaviria</taxon>
        <taxon>Bamfordvirae</taxon>
        <taxon>Nucleocytoviricota</taxon>
        <taxon>Megaviricetes</taxon>
        <taxon>Imitervirales</taxon>
        <taxon>Mimiviridae</taxon>
        <taxon>Megamimivirinae</taxon>
        <taxon>Tupanvirus</taxon>
        <taxon>Tupanvirus salinum</taxon>
    </lineage>
</organism>
<evidence type="ECO:0000313" key="1">
    <source>
        <dbReference type="EMBL" id="QKU35874.1"/>
    </source>
</evidence>
<name>A0A6N1NNC6_9VIRU</name>
<reference evidence="1" key="1">
    <citation type="submission" date="2017-01" db="EMBL/GenBank/DDBJ databases">
        <authorList>
            <person name="Assis F.L."/>
            <person name="Abrahao J.S."/>
            <person name="Silva L."/>
            <person name="Khalil J.B."/>
            <person name="Rodrigues R."/>
            <person name="Silva L.S."/>
            <person name="Arantes T."/>
            <person name="Boratto P."/>
            <person name="Andrade M."/>
            <person name="Kroon E.G."/>
            <person name="Ribeiro B."/>
            <person name="Bergier I."/>
            <person name="Seligmann H."/>
            <person name="Ghigo E."/>
            <person name="Colson P."/>
            <person name="Levasseur A."/>
            <person name="Raoult D."/>
            <person name="Scola B.L."/>
        </authorList>
    </citation>
    <scope>NUCLEOTIDE SEQUENCE</scope>
    <source>
        <strain evidence="1">Soda lake</strain>
    </source>
</reference>
<proteinExistence type="predicted"/>
<dbReference type="EMBL" id="KY523104">
    <property type="protein sequence ID" value="QKU35874.1"/>
    <property type="molecule type" value="Genomic_DNA"/>
</dbReference>
<reference evidence="1" key="2">
    <citation type="journal article" date="2018" name="Nat. Commun.">
        <title>Tailed giant Tupanvirus possesses the most complete translational apparatus of the known virosphere.</title>
        <authorList>
            <person name="Abrahao J."/>
            <person name="Silva L."/>
            <person name="Silva L.S."/>
            <person name="Khalil J.Y.B."/>
            <person name="Rodrigues R."/>
            <person name="Arantes T."/>
            <person name="Assis F."/>
            <person name="Boratto P."/>
            <person name="Andrade M."/>
            <person name="Kroon E.G."/>
            <person name="Ribeiro B."/>
            <person name="Bergier I."/>
            <person name="Seligmann H."/>
            <person name="Ghigo E."/>
            <person name="Colson P."/>
            <person name="Levasseur A."/>
            <person name="Kroemer G."/>
            <person name="Raoult D."/>
            <person name="La Scola B."/>
        </authorList>
    </citation>
    <scope>NUCLEOTIDE SEQUENCE [LARGE SCALE GENOMIC DNA]</scope>
    <source>
        <strain evidence="1">Soda lake</strain>
    </source>
</reference>
<dbReference type="GeneID" id="80519321"/>
<dbReference type="KEGG" id="vg:80519321"/>
<sequence length="207" mass="24213">MKMPETELDYDSIDEEYFYDIANIILNGCYLQANKTKFRIMEIEFYLKCKSHNDPYTHCDPDQLLMHTFYFHKFKTGTYKGGTFKGMDLTFGSKKDKAYFGILIRCIQNIKTGDVIEGPCNVVNCILNEYKCNSLMDFTKGQNMDIFENDKNFILVPTDDLENLQIAAGPRIGLGPQYPEFKFRRYRFVVNKNKIKKNKTSLVYLEV</sequence>
<protein>
    <submittedName>
        <fullName evidence="1">Uncharacterized protein</fullName>
    </submittedName>
</protein>
<dbReference type="RefSeq" id="YP_010782557.1">
    <property type="nucleotide sequence ID" value="NC_075039.1"/>
</dbReference>